<feature type="domain" description="C2" evidence="2">
    <location>
        <begin position="833"/>
        <end position="956"/>
    </location>
</feature>
<dbReference type="InterPro" id="IPR035892">
    <property type="entry name" value="C2_domain_sf"/>
</dbReference>
<reference evidence="4" key="1">
    <citation type="submission" date="2022-11" db="UniProtKB">
        <authorList>
            <consortium name="WormBaseParasite"/>
        </authorList>
    </citation>
    <scope>IDENTIFICATION</scope>
</reference>
<dbReference type="Pfam" id="PF00168">
    <property type="entry name" value="C2"/>
    <property type="match status" value="2"/>
</dbReference>
<protein>
    <submittedName>
        <fullName evidence="4">C2 domain-containing protein</fullName>
    </submittedName>
</protein>
<dbReference type="GO" id="GO:0070382">
    <property type="term" value="C:exocytic vesicle"/>
    <property type="evidence" value="ECO:0007669"/>
    <property type="project" value="TreeGrafter"/>
</dbReference>
<dbReference type="GO" id="GO:0000149">
    <property type="term" value="F:SNARE binding"/>
    <property type="evidence" value="ECO:0007669"/>
    <property type="project" value="TreeGrafter"/>
</dbReference>
<feature type="region of interest" description="Disordered" evidence="1">
    <location>
        <begin position="587"/>
        <end position="621"/>
    </location>
</feature>
<feature type="compositionally biased region" description="Polar residues" evidence="1">
    <location>
        <begin position="667"/>
        <end position="690"/>
    </location>
</feature>
<dbReference type="PANTHER" id="PTHR10024:SF348">
    <property type="entry name" value="SYNAPTOTAGMIN-17"/>
    <property type="match status" value="1"/>
</dbReference>
<feature type="compositionally biased region" description="Polar residues" evidence="1">
    <location>
        <begin position="134"/>
        <end position="147"/>
    </location>
</feature>
<sequence>MALATTTYSSSPGRNGRRPSAASVSATSGGSGNFFLSPNSVFPEGFRPERRRKSYAGDNQIPDLFIYSPETAMSPTLTSHGGGFGASPQQQFLTPMGSFRRRLPPTPLDLANGRLSGSQDAILIPPLSEDVGNGSVTLPPSRRTSSPRILPTPPSPLQQFSPNSRGIQNSSNMNLSYNDENVGHQQPPPASPFERRRSVRRQLPPEPSNIQQYDSTPKLTIVNNNSPHQITKRQLSGETKSNKIEGIATLTIEENVENGNGLQRSCSTRSTRRTKGMEGEKNMRGTRGSNASSNLPPTPWTQHSLEQQQNNLENTSNNVITLANNISTSPLSPPYINEEERNTQKQQPPLLKIPSSNALTCNNNNVTRHGRTLSSRNIKEEKTSEILQHQRRSLTEQTETMPLSPTTRPVASSLGATMSGPRIAFSKPKLTLNNKKEEEDILSNDIELDNEENQMIAKLSIASGRPSITSTNSISPSLSATTNNSALTPPPPSQAFFASAPSSPRDFYSSSSNCSSSRKYSASSGSACSSADSSSQPQQNMSAALTDLAAISALNSRCHRSGPGTGSMAHLLEQQHILRREFTSATIPSQQQHSVENGGSNTTILHGSHSNSSSSLSPSMEQLNCNTTVATSRSGSDVEISAADPSVLGFDPSLYVNGVTNQNLNSSPVHVLKSNGTIPSTSGNDQQQQPRPRGLGLLHCTLQHFPVRKRLRVNVLKIEGLAGDLRPDLEIQPFCKLTLTSTKKQQSQQQQSVVKRGRDSVFNQEFFFDNFATEEIELKQLQIEVCHSSNQKLQRDLDIGEVRIPLRDLAPQLQTKKEVRIVEELKFFIAAKKLGKLHITTCIEKADRRLTINLIKVEDLPKWGIIGAPDVQIRIRMQQANGPEVVKCSRIIKNTTSAVYKEAVMFLVSTREADLARTKITISVHDLSRSVTGNDTIGFVFLGELASDKSEVDQWKSTMDHWGKEYKAVHTLKCPSSRCQPTLHVLDVQDENDVKENDD</sequence>
<evidence type="ECO:0000313" key="3">
    <source>
        <dbReference type="Proteomes" id="UP000887563"/>
    </source>
</evidence>
<dbReference type="PROSITE" id="PS50004">
    <property type="entry name" value="C2"/>
    <property type="match status" value="2"/>
</dbReference>
<dbReference type="Gene3D" id="2.60.40.150">
    <property type="entry name" value="C2 domain"/>
    <property type="match status" value="2"/>
</dbReference>
<feature type="compositionally biased region" description="Polar residues" evidence="1">
    <location>
        <begin position="395"/>
        <end position="416"/>
    </location>
</feature>
<dbReference type="SMART" id="SM00239">
    <property type="entry name" value="C2"/>
    <property type="match status" value="2"/>
</dbReference>
<evidence type="ECO:0000313" key="4">
    <source>
        <dbReference type="WBParaSite" id="Minc3s00267g08998"/>
    </source>
</evidence>
<feature type="region of interest" description="Disordered" evidence="1">
    <location>
        <begin position="334"/>
        <end position="422"/>
    </location>
</feature>
<keyword evidence="3" id="KW-1185">Reference proteome</keyword>
<feature type="region of interest" description="Disordered" evidence="1">
    <location>
        <begin position="1"/>
        <end position="41"/>
    </location>
</feature>
<feature type="region of interest" description="Disordered" evidence="1">
    <location>
        <begin position="125"/>
        <end position="197"/>
    </location>
</feature>
<dbReference type="GO" id="GO:0030276">
    <property type="term" value="F:clathrin binding"/>
    <property type="evidence" value="ECO:0007669"/>
    <property type="project" value="TreeGrafter"/>
</dbReference>
<dbReference type="InterPro" id="IPR000008">
    <property type="entry name" value="C2_dom"/>
</dbReference>
<dbReference type="GO" id="GO:0017156">
    <property type="term" value="P:calcium-ion regulated exocytosis"/>
    <property type="evidence" value="ECO:0007669"/>
    <property type="project" value="TreeGrafter"/>
</dbReference>
<evidence type="ECO:0000259" key="2">
    <source>
        <dbReference type="PROSITE" id="PS50004"/>
    </source>
</evidence>
<dbReference type="WBParaSite" id="Minc3s00267g08998">
    <property type="protein sequence ID" value="Minc3s00267g08998"/>
    <property type="gene ID" value="Minc3s00267g08998"/>
</dbReference>
<feature type="compositionally biased region" description="Polar residues" evidence="1">
    <location>
        <begin position="587"/>
        <end position="605"/>
    </location>
</feature>
<feature type="region of interest" description="Disordered" evidence="1">
    <location>
        <begin position="667"/>
        <end position="692"/>
    </location>
</feature>
<dbReference type="GO" id="GO:0005544">
    <property type="term" value="F:calcium-dependent phospholipid binding"/>
    <property type="evidence" value="ECO:0007669"/>
    <property type="project" value="TreeGrafter"/>
</dbReference>
<proteinExistence type="predicted"/>
<evidence type="ECO:0000256" key="1">
    <source>
        <dbReference type="SAM" id="MobiDB-lite"/>
    </source>
</evidence>
<accession>A0A914L547</accession>
<feature type="region of interest" description="Disordered" evidence="1">
    <location>
        <begin position="465"/>
        <end position="502"/>
    </location>
</feature>
<dbReference type="PANTHER" id="PTHR10024">
    <property type="entry name" value="SYNAPTOTAGMIN"/>
    <property type="match status" value="1"/>
</dbReference>
<dbReference type="Proteomes" id="UP000887563">
    <property type="component" value="Unplaced"/>
</dbReference>
<dbReference type="GO" id="GO:0005509">
    <property type="term" value="F:calcium ion binding"/>
    <property type="evidence" value="ECO:0007669"/>
    <property type="project" value="TreeGrafter"/>
</dbReference>
<feature type="compositionally biased region" description="Low complexity" evidence="1">
    <location>
        <begin position="9"/>
        <end position="28"/>
    </location>
</feature>
<feature type="compositionally biased region" description="Low complexity" evidence="1">
    <location>
        <begin position="608"/>
        <end position="619"/>
    </location>
</feature>
<organism evidence="3 4">
    <name type="scientific">Meloidogyne incognita</name>
    <name type="common">Southern root-knot nematode worm</name>
    <name type="synonym">Oxyuris incognita</name>
    <dbReference type="NCBI Taxonomy" id="6306"/>
    <lineage>
        <taxon>Eukaryota</taxon>
        <taxon>Metazoa</taxon>
        <taxon>Ecdysozoa</taxon>
        <taxon>Nematoda</taxon>
        <taxon>Chromadorea</taxon>
        <taxon>Rhabditida</taxon>
        <taxon>Tylenchina</taxon>
        <taxon>Tylenchomorpha</taxon>
        <taxon>Tylenchoidea</taxon>
        <taxon>Meloidogynidae</taxon>
        <taxon>Meloidogyninae</taxon>
        <taxon>Meloidogyne</taxon>
        <taxon>Meloidogyne incognita group</taxon>
    </lineage>
</organism>
<dbReference type="GO" id="GO:0005886">
    <property type="term" value="C:plasma membrane"/>
    <property type="evidence" value="ECO:0007669"/>
    <property type="project" value="TreeGrafter"/>
</dbReference>
<feature type="compositionally biased region" description="Polar residues" evidence="1">
    <location>
        <begin position="287"/>
        <end position="302"/>
    </location>
</feature>
<dbReference type="AlphaFoldDB" id="A0A914L547"/>
<dbReference type="GO" id="GO:0001786">
    <property type="term" value="F:phosphatidylserine binding"/>
    <property type="evidence" value="ECO:0007669"/>
    <property type="project" value="TreeGrafter"/>
</dbReference>
<feature type="compositionally biased region" description="Polar residues" evidence="1">
    <location>
        <begin position="354"/>
        <end position="376"/>
    </location>
</feature>
<name>A0A914L547_MELIC</name>
<dbReference type="SUPFAM" id="SSF49562">
    <property type="entry name" value="C2 domain (Calcium/lipid-binding domain, CaLB)"/>
    <property type="match status" value="2"/>
</dbReference>
<feature type="compositionally biased region" description="Low complexity" evidence="1">
    <location>
        <begin position="466"/>
        <end position="479"/>
    </location>
</feature>
<feature type="region of interest" description="Disordered" evidence="1">
    <location>
        <begin position="260"/>
        <end position="302"/>
    </location>
</feature>
<feature type="domain" description="C2" evidence="2">
    <location>
        <begin position="692"/>
        <end position="819"/>
    </location>
</feature>
<feature type="compositionally biased region" description="Polar residues" evidence="1">
    <location>
        <begin position="157"/>
        <end position="179"/>
    </location>
</feature>